<dbReference type="GO" id="GO:0006281">
    <property type="term" value="P:DNA repair"/>
    <property type="evidence" value="ECO:0007669"/>
    <property type="project" value="UniProtKB-KW"/>
</dbReference>
<comment type="cofactor">
    <cofactor evidence="1">
        <name>Mg(2+)</name>
        <dbReference type="ChEBI" id="CHEBI:18420"/>
    </cofactor>
</comment>
<dbReference type="Pfam" id="PF05970">
    <property type="entry name" value="PIF1"/>
    <property type="match status" value="1"/>
</dbReference>
<dbReference type="PANTHER" id="PTHR10492">
    <property type="match status" value="1"/>
</dbReference>
<comment type="caution">
    <text evidence="5">The sequence shown here is derived from an EMBL/GenBank/DDBJ whole genome shotgun (WGS) entry which is preliminary data.</text>
</comment>
<dbReference type="AlphaFoldDB" id="A0A4Y2CXV8"/>
<dbReference type="InterPro" id="IPR049163">
    <property type="entry name" value="Pif1-like_2B_dom"/>
</dbReference>
<dbReference type="InterPro" id="IPR027417">
    <property type="entry name" value="P-loop_NTPase"/>
</dbReference>
<keyword evidence="1" id="KW-0233">DNA recombination</keyword>
<evidence type="ECO:0000259" key="3">
    <source>
        <dbReference type="Pfam" id="PF05970"/>
    </source>
</evidence>
<keyword evidence="1" id="KW-0347">Helicase</keyword>
<dbReference type="GO" id="GO:0000723">
    <property type="term" value="P:telomere maintenance"/>
    <property type="evidence" value="ECO:0007669"/>
    <property type="project" value="InterPro"/>
</dbReference>
<dbReference type="GO" id="GO:0016614">
    <property type="term" value="F:oxidoreductase activity, acting on CH-OH group of donors"/>
    <property type="evidence" value="ECO:0007669"/>
    <property type="project" value="InterPro"/>
</dbReference>
<organism evidence="5 6">
    <name type="scientific">Araneus ventricosus</name>
    <name type="common">Orbweaver spider</name>
    <name type="synonym">Epeira ventricosa</name>
    <dbReference type="NCBI Taxonomy" id="182803"/>
    <lineage>
        <taxon>Eukaryota</taxon>
        <taxon>Metazoa</taxon>
        <taxon>Ecdysozoa</taxon>
        <taxon>Arthropoda</taxon>
        <taxon>Chelicerata</taxon>
        <taxon>Arachnida</taxon>
        <taxon>Araneae</taxon>
        <taxon>Araneomorphae</taxon>
        <taxon>Entelegynae</taxon>
        <taxon>Araneoidea</taxon>
        <taxon>Araneidae</taxon>
        <taxon>Araneus</taxon>
    </lineage>
</organism>
<dbReference type="EMBL" id="BGPR01000262">
    <property type="protein sequence ID" value="GBM08939.1"/>
    <property type="molecule type" value="Genomic_DNA"/>
</dbReference>
<feature type="domain" description="DNA helicase Pif1-like 2B" evidence="4">
    <location>
        <begin position="165"/>
        <end position="209"/>
    </location>
</feature>
<dbReference type="SUPFAM" id="SSF54373">
    <property type="entry name" value="FAD-linked reductases, C-terminal domain"/>
    <property type="match status" value="1"/>
</dbReference>
<feature type="domain" description="DNA helicase Pif1-like DEAD-box helicase" evidence="3">
    <location>
        <begin position="2"/>
        <end position="75"/>
    </location>
</feature>
<dbReference type="Pfam" id="PF21530">
    <property type="entry name" value="Pif1_2B_dom"/>
    <property type="match status" value="1"/>
</dbReference>
<dbReference type="EC" id="5.6.2.3" evidence="1"/>
<comment type="similarity">
    <text evidence="1">Belongs to the helicase family.</text>
</comment>
<accession>A0A4Y2CXV8</accession>
<evidence type="ECO:0000313" key="6">
    <source>
        <dbReference type="Proteomes" id="UP000499080"/>
    </source>
</evidence>
<dbReference type="GO" id="GO:0005524">
    <property type="term" value="F:ATP binding"/>
    <property type="evidence" value="ECO:0007669"/>
    <property type="project" value="UniProtKB-KW"/>
</dbReference>
<proteinExistence type="inferred from homology"/>
<protein>
    <recommendedName>
        <fullName evidence="1">ATP-dependent DNA helicase</fullName>
        <ecNumber evidence="1">5.6.2.3</ecNumber>
    </recommendedName>
</protein>
<feature type="domain" description="Glucose-methanol-choline oxidoreductase C-terminal" evidence="2">
    <location>
        <begin position="281"/>
        <end position="316"/>
    </location>
</feature>
<keyword evidence="1" id="KW-0234">DNA repair</keyword>
<keyword evidence="1" id="KW-0067">ATP-binding</keyword>
<evidence type="ECO:0000259" key="4">
    <source>
        <dbReference type="Pfam" id="PF21530"/>
    </source>
</evidence>
<keyword evidence="6" id="KW-1185">Reference proteome</keyword>
<dbReference type="OrthoDB" id="269227at2759"/>
<sequence>MGGLIVVLAGGFRQSLPIIPRGTMADEIRACLKSSYLWKQVKIMKLTTNMRIQINCQNSQKFSDCLLKIGDGQEATMGNGKIRLSSEFCKICRTLENLINQVYPDITLNIQNIQWLQECAILTPLNDKVREINFTLQGKVPTAARSYHSIDKCLNDEEATSYPVEFLNSLNPSCIPLHRLELKVGCPIRLLRNLNPPKLCNSSRLIVKALHAHIIEATILTGPFEGEQVLIPRIPLIPIDLPFSFQGLQFPLRPAFVYDKVYKPYHGKNSFTFFPVLLRSKSRGTVRLKSDDPYEHPLIDFNLFQSEEDLDKVVDGKLA</sequence>
<evidence type="ECO:0000259" key="2">
    <source>
        <dbReference type="Pfam" id="PF05199"/>
    </source>
</evidence>
<dbReference type="SUPFAM" id="SSF52540">
    <property type="entry name" value="P-loop containing nucleoside triphosphate hydrolases"/>
    <property type="match status" value="1"/>
</dbReference>
<keyword evidence="1" id="KW-0547">Nucleotide-binding</keyword>
<dbReference type="PANTHER" id="PTHR10492:SF57">
    <property type="entry name" value="ATP-DEPENDENT DNA HELICASE"/>
    <property type="match status" value="1"/>
</dbReference>
<dbReference type="Pfam" id="PF05199">
    <property type="entry name" value="GMC_oxred_C"/>
    <property type="match status" value="1"/>
</dbReference>
<evidence type="ECO:0000256" key="1">
    <source>
        <dbReference type="RuleBase" id="RU363044"/>
    </source>
</evidence>
<keyword evidence="1" id="KW-0378">Hydrolase</keyword>
<keyword evidence="1" id="KW-0227">DNA damage</keyword>
<gene>
    <name evidence="5" type="ORF">AVEN_57478_1</name>
</gene>
<dbReference type="GO" id="GO:0016887">
    <property type="term" value="F:ATP hydrolysis activity"/>
    <property type="evidence" value="ECO:0007669"/>
    <property type="project" value="RHEA"/>
</dbReference>
<name>A0A4Y2CXV8_ARAVE</name>
<evidence type="ECO:0000313" key="5">
    <source>
        <dbReference type="EMBL" id="GBM08939.1"/>
    </source>
</evidence>
<dbReference type="Proteomes" id="UP000499080">
    <property type="component" value="Unassembled WGS sequence"/>
</dbReference>
<dbReference type="InterPro" id="IPR010285">
    <property type="entry name" value="DNA_helicase_pif1-like_DEAD"/>
</dbReference>
<dbReference type="GO" id="GO:0043139">
    <property type="term" value="F:5'-3' DNA helicase activity"/>
    <property type="evidence" value="ECO:0007669"/>
    <property type="project" value="UniProtKB-EC"/>
</dbReference>
<dbReference type="InterPro" id="IPR007867">
    <property type="entry name" value="GMC_OxRtase_C"/>
</dbReference>
<reference evidence="5 6" key="1">
    <citation type="journal article" date="2019" name="Sci. Rep.">
        <title>Orb-weaving spider Araneus ventricosus genome elucidates the spidroin gene catalogue.</title>
        <authorList>
            <person name="Kono N."/>
            <person name="Nakamura H."/>
            <person name="Ohtoshi R."/>
            <person name="Moran D.A.P."/>
            <person name="Shinohara A."/>
            <person name="Yoshida Y."/>
            <person name="Fujiwara M."/>
            <person name="Mori M."/>
            <person name="Tomita M."/>
            <person name="Arakawa K."/>
        </authorList>
    </citation>
    <scope>NUCLEOTIDE SEQUENCE [LARGE SCALE GENOMIC DNA]</scope>
</reference>
<dbReference type="GO" id="GO:0006310">
    <property type="term" value="P:DNA recombination"/>
    <property type="evidence" value="ECO:0007669"/>
    <property type="project" value="UniProtKB-KW"/>
</dbReference>
<comment type="catalytic activity">
    <reaction evidence="1">
        <text>ATP + H2O = ADP + phosphate + H(+)</text>
        <dbReference type="Rhea" id="RHEA:13065"/>
        <dbReference type="ChEBI" id="CHEBI:15377"/>
        <dbReference type="ChEBI" id="CHEBI:15378"/>
        <dbReference type="ChEBI" id="CHEBI:30616"/>
        <dbReference type="ChEBI" id="CHEBI:43474"/>
        <dbReference type="ChEBI" id="CHEBI:456216"/>
        <dbReference type="EC" id="5.6.2.3"/>
    </reaction>
</comment>
<dbReference type="Gene3D" id="3.30.560.10">
    <property type="entry name" value="Glucose Oxidase, domain 3"/>
    <property type="match status" value="1"/>
</dbReference>